<proteinExistence type="predicted"/>
<dbReference type="PANTHER" id="PTHR33332">
    <property type="entry name" value="REVERSE TRANSCRIPTASE DOMAIN-CONTAINING PROTEIN"/>
    <property type="match status" value="1"/>
</dbReference>
<feature type="region of interest" description="Disordered" evidence="1">
    <location>
        <begin position="289"/>
        <end position="358"/>
    </location>
</feature>
<keyword evidence="3" id="KW-1185">Reference proteome</keyword>
<dbReference type="Proteomes" id="UP001187531">
    <property type="component" value="Unassembled WGS sequence"/>
</dbReference>
<feature type="compositionally biased region" description="Polar residues" evidence="1">
    <location>
        <begin position="57"/>
        <end position="67"/>
    </location>
</feature>
<accession>A0AA88HCN4</accession>
<gene>
    <name evidence="2" type="ORF">QYM36_015560</name>
</gene>
<dbReference type="EMBL" id="JAVRJZ010000019">
    <property type="protein sequence ID" value="KAK2707914.1"/>
    <property type="molecule type" value="Genomic_DNA"/>
</dbReference>
<sequence length="456" mass="52369">MPLVYFGIIEYVYSVQGLIGVSRKQVRLINSLRLCLLDYDQLMLEKAGRYNRKSTKNQRTQDVSPLSSDDLEPRTRKGKVSYIPEYNSHLELNNLISDHQHGFHKNRSTVSQLVVIHDYMQSDLDALTEKREEWQLSQNLAKCSVVHLGRQIPMYSYKMKGIDLTKSTCEKDLGVILSLDLKPEKYIGLVVRKPSNTLWLLSQSLRYLDNHSKISAYISYVRPQLEYATGIWSPYLKKGIDRIERARLFKTLRLTLIDCVQPMTKKEKLRKIESLEKFRAGDRAAQEMLDRQVHWRRRSSSENSDPGRSDSECSDSSSSSSSENYVPVGRPSRDLSKVVTRTKSLAKEPVSQKKRRHRQNLLEYAGSSDSNSVLETKTRLQPKRRRKHCSQLPFKPTSGLGKHREVSLAALGENGSSRCRTRFNMELYPIDPRHANPVVVLERLTSKAIEELSSGI</sequence>
<dbReference type="AlphaFoldDB" id="A0AA88HCN4"/>
<dbReference type="PRINTS" id="PR01345">
    <property type="entry name" value="CERVTRCPTASE"/>
</dbReference>
<comment type="caution">
    <text evidence="2">The sequence shown here is derived from an EMBL/GenBank/DDBJ whole genome shotgun (WGS) entry which is preliminary data.</text>
</comment>
<feature type="region of interest" description="Disordered" evidence="1">
    <location>
        <begin position="53"/>
        <end position="76"/>
    </location>
</feature>
<protein>
    <submittedName>
        <fullName evidence="2">Uncharacterized protein</fullName>
    </submittedName>
</protein>
<name>A0AA88HCN4_ARTSF</name>
<feature type="compositionally biased region" description="Low complexity" evidence="1">
    <location>
        <begin position="314"/>
        <end position="323"/>
    </location>
</feature>
<evidence type="ECO:0000313" key="2">
    <source>
        <dbReference type="EMBL" id="KAK2707914.1"/>
    </source>
</evidence>
<evidence type="ECO:0000256" key="1">
    <source>
        <dbReference type="SAM" id="MobiDB-lite"/>
    </source>
</evidence>
<reference evidence="2" key="1">
    <citation type="submission" date="2023-07" db="EMBL/GenBank/DDBJ databases">
        <title>Chromosome-level genome assembly of Artemia franciscana.</title>
        <authorList>
            <person name="Jo E."/>
        </authorList>
    </citation>
    <scope>NUCLEOTIDE SEQUENCE</scope>
    <source>
        <tissue evidence="2">Whole body</tissue>
    </source>
</reference>
<evidence type="ECO:0000313" key="3">
    <source>
        <dbReference type="Proteomes" id="UP001187531"/>
    </source>
</evidence>
<organism evidence="2 3">
    <name type="scientific">Artemia franciscana</name>
    <name type="common">Brine shrimp</name>
    <name type="synonym">Artemia sanfranciscana</name>
    <dbReference type="NCBI Taxonomy" id="6661"/>
    <lineage>
        <taxon>Eukaryota</taxon>
        <taxon>Metazoa</taxon>
        <taxon>Ecdysozoa</taxon>
        <taxon>Arthropoda</taxon>
        <taxon>Crustacea</taxon>
        <taxon>Branchiopoda</taxon>
        <taxon>Anostraca</taxon>
        <taxon>Artemiidae</taxon>
        <taxon>Artemia</taxon>
    </lineage>
</organism>